<gene>
    <name evidence="3" type="ORF">G4Y79_06725</name>
</gene>
<organism evidence="3 4">
    <name type="scientific">Phototrophicus methaneseepsis</name>
    <dbReference type="NCBI Taxonomy" id="2710758"/>
    <lineage>
        <taxon>Bacteria</taxon>
        <taxon>Bacillati</taxon>
        <taxon>Chloroflexota</taxon>
        <taxon>Candidatus Thermofontia</taxon>
        <taxon>Phototrophicales</taxon>
        <taxon>Phototrophicaceae</taxon>
        <taxon>Phototrophicus</taxon>
    </lineage>
</organism>
<keyword evidence="4" id="KW-1185">Reference proteome</keyword>
<dbReference type="GO" id="GO:0015833">
    <property type="term" value="P:peptide transport"/>
    <property type="evidence" value="ECO:0007669"/>
    <property type="project" value="TreeGrafter"/>
</dbReference>
<dbReference type="InterPro" id="IPR039424">
    <property type="entry name" value="SBP_5"/>
</dbReference>
<dbReference type="Proteomes" id="UP000594468">
    <property type="component" value="Chromosome"/>
</dbReference>
<feature type="domain" description="Solute-binding protein family 5" evidence="2">
    <location>
        <begin position="75"/>
        <end position="467"/>
    </location>
</feature>
<accession>A0A7S8EC84</accession>
<dbReference type="PANTHER" id="PTHR30290:SF16">
    <property type="entry name" value="OLIGOPEPTIDE ABC TRANSPORTER, PERIPLASMIC OLIGOPEPTIDE-BINDING PROTEIN"/>
    <property type="match status" value="1"/>
</dbReference>
<name>A0A7S8EC84_9CHLR</name>
<dbReference type="SUPFAM" id="SSF53850">
    <property type="entry name" value="Periplasmic binding protein-like II"/>
    <property type="match status" value="1"/>
</dbReference>
<sequence length="577" mass="63214">MSKKLSVLVSILLLALLSVSAVSAQDSSVFAGAWPYQVPPDGHFNTFSSGMINLGYYQDLMEPPLAQYHWGDGAYEGMLAESFGYDEDGNYVVTLKDGIMWSDGNAVTSADVVSTFETAYLIGWAIWEDLESVEAVDDLTTKFTLTTQSPLIERRILTTYIRPASVYGEFATMAEDLLASGAESTDDAFTSALEELTAFRPEAYVASGPFQILPENISDESILLVKNEGGLGSDTTLFDEVLMWNGETEAVTPLVSSGEVYYATHGFPPATEQAFIDLGIDILRPPTYSGPALYFNYTVYPFNVTEFRQAVAHAIDREENGFVSLAESGIANECMCGFSDNLVSSWVPEEVEDQFDYYDYDPDMAAEILEGIGFTKGDDGIWVDDQGNRMAFELTFPAEYSDWAAAAENVTAQLNDFGFEITARGIQFQQQQQEVYDSNFQMAIRNWGLSSPFPGESFLEPFRRYNGQGEVAGEGIGGGMQFDTNVTYSGGDIDLVESSFESSRGTDTAAQQEIVGEIALAFNELLPAIPLWERYGNNPINRDFVSAPAGDDPVYLDPGTDHFMPYLIITGGIGPAE</sequence>
<dbReference type="EMBL" id="CP062983">
    <property type="protein sequence ID" value="QPC84068.1"/>
    <property type="molecule type" value="Genomic_DNA"/>
</dbReference>
<feature type="signal peptide" evidence="1">
    <location>
        <begin position="1"/>
        <end position="24"/>
    </location>
</feature>
<dbReference type="AlphaFoldDB" id="A0A7S8EC84"/>
<keyword evidence="1" id="KW-0732">Signal</keyword>
<evidence type="ECO:0000259" key="2">
    <source>
        <dbReference type="Pfam" id="PF00496"/>
    </source>
</evidence>
<dbReference type="PANTHER" id="PTHR30290">
    <property type="entry name" value="PERIPLASMIC BINDING COMPONENT OF ABC TRANSPORTER"/>
    <property type="match status" value="1"/>
</dbReference>
<proteinExistence type="predicted"/>
<evidence type="ECO:0000256" key="1">
    <source>
        <dbReference type="SAM" id="SignalP"/>
    </source>
</evidence>
<dbReference type="InterPro" id="IPR000914">
    <property type="entry name" value="SBP_5_dom"/>
</dbReference>
<dbReference type="Pfam" id="PF00496">
    <property type="entry name" value="SBP_bac_5"/>
    <property type="match status" value="1"/>
</dbReference>
<evidence type="ECO:0000313" key="4">
    <source>
        <dbReference type="Proteomes" id="UP000594468"/>
    </source>
</evidence>
<dbReference type="KEGG" id="pmet:G4Y79_06725"/>
<protein>
    <submittedName>
        <fullName evidence="3">ABC transporter substrate-binding protein</fullName>
    </submittedName>
</protein>
<dbReference type="Gene3D" id="3.10.105.10">
    <property type="entry name" value="Dipeptide-binding Protein, Domain 3"/>
    <property type="match status" value="1"/>
</dbReference>
<feature type="chain" id="PRO_5032968847" evidence="1">
    <location>
        <begin position="25"/>
        <end position="577"/>
    </location>
</feature>
<dbReference type="Gene3D" id="3.40.190.10">
    <property type="entry name" value="Periplasmic binding protein-like II"/>
    <property type="match status" value="1"/>
</dbReference>
<reference evidence="3 4" key="1">
    <citation type="submission" date="2020-02" db="EMBL/GenBank/DDBJ databases">
        <authorList>
            <person name="Zheng R.K."/>
            <person name="Sun C.M."/>
        </authorList>
    </citation>
    <scope>NUCLEOTIDE SEQUENCE [LARGE SCALE GENOMIC DNA]</scope>
    <source>
        <strain evidence="4">rifampicinis</strain>
    </source>
</reference>
<dbReference type="RefSeq" id="WP_195172132.1">
    <property type="nucleotide sequence ID" value="NZ_CP062983.1"/>
</dbReference>
<dbReference type="GO" id="GO:1904680">
    <property type="term" value="F:peptide transmembrane transporter activity"/>
    <property type="evidence" value="ECO:0007669"/>
    <property type="project" value="TreeGrafter"/>
</dbReference>
<evidence type="ECO:0000313" key="3">
    <source>
        <dbReference type="EMBL" id="QPC84068.1"/>
    </source>
</evidence>